<dbReference type="GeneTree" id="ENSGT00940000156596"/>
<dbReference type="GO" id="GO:0032259">
    <property type="term" value="P:methylation"/>
    <property type="evidence" value="ECO:0007669"/>
    <property type="project" value="UniProtKB-KW"/>
</dbReference>
<evidence type="ECO:0000256" key="2">
    <source>
        <dbReference type="ARBA" id="ARBA00022691"/>
    </source>
</evidence>
<dbReference type="PANTHER" id="PTHR14614">
    <property type="entry name" value="HEPATOCELLULAR CARCINOMA-ASSOCIATED ANTIGEN"/>
    <property type="match status" value="1"/>
</dbReference>
<dbReference type="AlphaFoldDB" id="A0AAR2LAE5"/>
<feature type="compositionally biased region" description="Polar residues" evidence="3">
    <location>
        <begin position="720"/>
        <end position="731"/>
    </location>
</feature>
<feature type="compositionally biased region" description="Basic and acidic residues" evidence="3">
    <location>
        <begin position="246"/>
        <end position="289"/>
    </location>
</feature>
<feature type="region of interest" description="Disordered" evidence="3">
    <location>
        <begin position="240"/>
        <end position="350"/>
    </location>
</feature>
<evidence type="ECO:0000256" key="3">
    <source>
        <dbReference type="SAM" id="MobiDB-lite"/>
    </source>
</evidence>
<dbReference type="PANTHER" id="PTHR14614:SF13">
    <property type="entry name" value="PROTEIN-LYSINE METHYLTRANSFERASE METTL21C"/>
    <property type="match status" value="1"/>
</dbReference>
<feature type="region of interest" description="Disordered" evidence="3">
    <location>
        <begin position="964"/>
        <end position="994"/>
    </location>
</feature>
<feature type="compositionally biased region" description="Basic and acidic residues" evidence="3">
    <location>
        <begin position="967"/>
        <end position="994"/>
    </location>
</feature>
<evidence type="ECO:0008006" key="6">
    <source>
        <dbReference type="Google" id="ProtNLM"/>
    </source>
</evidence>
<feature type="compositionally biased region" description="Basic and acidic residues" evidence="3">
    <location>
        <begin position="1"/>
        <end position="14"/>
    </location>
</feature>
<reference evidence="4" key="2">
    <citation type="submission" date="2025-08" db="UniProtKB">
        <authorList>
            <consortium name="Ensembl"/>
        </authorList>
    </citation>
    <scope>IDENTIFICATION</scope>
</reference>
<organism evidence="4 5">
    <name type="scientific">Pygocentrus nattereri</name>
    <name type="common">Red-bellied piranha</name>
    <dbReference type="NCBI Taxonomy" id="42514"/>
    <lineage>
        <taxon>Eukaryota</taxon>
        <taxon>Metazoa</taxon>
        <taxon>Chordata</taxon>
        <taxon>Craniata</taxon>
        <taxon>Vertebrata</taxon>
        <taxon>Euteleostomi</taxon>
        <taxon>Actinopterygii</taxon>
        <taxon>Neopterygii</taxon>
        <taxon>Teleostei</taxon>
        <taxon>Ostariophysi</taxon>
        <taxon>Characiformes</taxon>
        <taxon>Characoidei</taxon>
        <taxon>Pygocentrus</taxon>
    </lineage>
</organism>
<dbReference type="Pfam" id="PF10294">
    <property type="entry name" value="Methyltransf_16"/>
    <property type="match status" value="4"/>
</dbReference>
<dbReference type="InterPro" id="IPR029063">
    <property type="entry name" value="SAM-dependent_MTases_sf"/>
</dbReference>
<dbReference type="InterPro" id="IPR019410">
    <property type="entry name" value="Methyltransf_16"/>
</dbReference>
<dbReference type="SUPFAM" id="SSF53335">
    <property type="entry name" value="S-adenosyl-L-methionine-dependent methyltransferases"/>
    <property type="match status" value="4"/>
</dbReference>
<sequence length="1249" mass="143009">MDRVCTEMGVKEDSMATEDEKEENEKQDEVHQKLWQPSFYIKVDKEIHYFAGHEISIWESLDSYGGTIWPAAVALCKFLETSQEQINLLDQETLELGAGTGLLSVAAILLGAKLTATDLPDLLGNLRCNLNRNTRGHRRHEPRVAALSWGHELEQSFPHSEYHYDYVLAADVVYHHGFLDELLLTMQYFCQPGTTLIWANKVRYPSDLVFVENFKKAFNVTLLTELDEVRIYLAANRQLDEEDDHTESINKKEEMENGHNYRNETKRNEQEKLRTHEYKEAKEETESQRSHANKQNPAGEESRNEKDFNNGSVKNMELDRKERQSEDAAFEQKVEDEDCEPEKEKNEQEKYIDEKVRESADCLETNGQLAYRRAWEPNMYYMPGKEIHYFLGHKITIEESIDSYGAMIWPAAVALCKFLETPAGQQQINLLDKSVLEIGAGTGLLSVAATLLGARLTATDLPGILSNLRFNLNRNTRSVRRHEPKVMELSWGHMLEETFPQCSYHYDYVLAADVVYHHGFLDELLVTMHHFCQPGTTIIWANKIRYPSDLVFVENFKKTFNATLIAELDEVRIYSATHRALGENDDLMKSMMKEEMDKVHNYSNEGMRNEAQQKEEEVKTQEYEEAKQESESKGKLADNQNPAGEEPQNEKDCNNSCISGDKDIYIRESEDVMLQKKGDDEPQKQEDEVCGPQKKDDKQETYAGKNDRESEHAEKDEESQGYSESKSTSNAHTEERSDCLETSGQSAYRRAWEPNMYYMPGKEIHYFLDHKISIEESIDSYGAVIWPAAVALCKYLETPEGQEQINLLDKTVLEIGAGTGLLSIVATLLGAILTATDLPGILSNLRFNLNRNTRSVRRHEPKVMELSWGHMLEETFPQCSYHYDYVLAADVVYHHGFLDELLVTMHHFCQPGTTIIWANKIRYPSDLVFVENFMKTFNATLIAELDEVRIYKATHKSSDDNNIVNRVIKEEDREDKEGENCEEDNEHKEKEEKNEALEKFQKDGMMEQDVEEEKHGQPQDYEGLQPTAGATIHGNIGKKRSVYQKVSEMDRKLCEERYYFAGHEIRIVDSFEPYGPTVRPAALALCKFLETNPKQINLKSKAVLELGAGTGLVSIVASLLGAWVTATDKPAVLDNLSSNLSSNTRGLSKHAPQVEALSWNNNLSRSFPRATYHYDVVLAADVVHQHNLLDDLLATMRHFCQPGTTLIWANRVRTQTETTFTERFKRTFSTKLLAQMEEVEIYMAKAHGH</sequence>
<name>A0AAR2LAE5_PYGNA</name>
<evidence type="ECO:0000256" key="1">
    <source>
        <dbReference type="ARBA" id="ARBA00022603"/>
    </source>
</evidence>
<gene>
    <name evidence="4" type="primary">PRPF39</name>
</gene>
<accession>A0AAR2LAE5</accession>
<dbReference type="Proteomes" id="UP001501920">
    <property type="component" value="Chromosome 12"/>
</dbReference>
<dbReference type="Gene3D" id="3.40.50.150">
    <property type="entry name" value="Vaccinia Virus protein VP39"/>
    <property type="match status" value="4"/>
</dbReference>
<keyword evidence="1" id="KW-0489">Methyltransferase</keyword>
<dbReference type="Ensembl" id="ENSPNAT00000046948.1">
    <property type="protein sequence ID" value="ENSPNAP00000071627.1"/>
    <property type="gene ID" value="ENSPNAG00000010712.2"/>
</dbReference>
<reference evidence="4 5" key="1">
    <citation type="submission" date="2020-10" db="EMBL/GenBank/DDBJ databases">
        <title>Pygocentrus nattereri (red-bellied piranha) genome, fPygNat1, primary haplotype.</title>
        <authorList>
            <person name="Myers G."/>
            <person name="Meyer A."/>
            <person name="Karagic N."/>
            <person name="Pippel M."/>
            <person name="Winkler S."/>
            <person name="Tracey A."/>
            <person name="Wood J."/>
            <person name="Formenti G."/>
            <person name="Howe K."/>
            <person name="Fedrigo O."/>
            <person name="Jarvis E.D."/>
        </authorList>
    </citation>
    <scope>NUCLEOTIDE SEQUENCE [LARGE SCALE GENOMIC DNA]</scope>
</reference>
<feature type="region of interest" description="Disordered" evidence="3">
    <location>
        <begin position="602"/>
        <end position="658"/>
    </location>
</feature>
<keyword evidence="1" id="KW-0808">Transferase</keyword>
<protein>
    <recommendedName>
        <fullName evidence="6">Protein-lysine methyltransferase METTL21C</fullName>
    </recommendedName>
</protein>
<proteinExistence type="predicted"/>
<dbReference type="GO" id="GO:0008168">
    <property type="term" value="F:methyltransferase activity"/>
    <property type="evidence" value="ECO:0007669"/>
    <property type="project" value="UniProtKB-KW"/>
</dbReference>
<feature type="compositionally biased region" description="Basic and acidic residues" evidence="3">
    <location>
        <begin position="316"/>
        <end position="333"/>
    </location>
</feature>
<feature type="compositionally biased region" description="Basic and acidic residues" evidence="3">
    <location>
        <begin position="674"/>
        <end position="715"/>
    </location>
</feature>
<keyword evidence="5" id="KW-1185">Reference proteome</keyword>
<feature type="region of interest" description="Disordered" evidence="3">
    <location>
        <begin position="1006"/>
        <end position="1031"/>
    </location>
</feature>
<evidence type="ECO:0000313" key="4">
    <source>
        <dbReference type="Ensembl" id="ENSPNAP00000071627.1"/>
    </source>
</evidence>
<feature type="compositionally biased region" description="Basic and acidic residues" evidence="3">
    <location>
        <begin position="607"/>
        <end position="636"/>
    </location>
</feature>
<keyword evidence="2" id="KW-0949">S-adenosyl-L-methionine</keyword>
<reference evidence="4" key="3">
    <citation type="submission" date="2025-09" db="UniProtKB">
        <authorList>
            <consortium name="Ensembl"/>
        </authorList>
    </citation>
    <scope>IDENTIFICATION</scope>
</reference>
<feature type="region of interest" description="Disordered" evidence="3">
    <location>
        <begin position="674"/>
        <end position="744"/>
    </location>
</feature>
<evidence type="ECO:0000313" key="5">
    <source>
        <dbReference type="Proteomes" id="UP001501920"/>
    </source>
</evidence>
<feature type="region of interest" description="Disordered" evidence="3">
    <location>
        <begin position="1"/>
        <end position="29"/>
    </location>
</feature>